<evidence type="ECO:0000313" key="1">
    <source>
        <dbReference type="EMBL" id="AOP52123.1"/>
    </source>
</evidence>
<gene>
    <name evidence="1" type="ORF">BLSMQ_0405</name>
</gene>
<dbReference type="Proteomes" id="UP000094793">
    <property type="component" value="Chromosome"/>
</dbReference>
<proteinExistence type="predicted"/>
<accession>A0A1D7VZF9</accession>
<dbReference type="KEGG" id="blin:BLSMQ_0405"/>
<organism evidence="1 2">
    <name type="scientific">Brevibacterium aurantiacum</name>
    <dbReference type="NCBI Taxonomy" id="273384"/>
    <lineage>
        <taxon>Bacteria</taxon>
        <taxon>Bacillati</taxon>
        <taxon>Actinomycetota</taxon>
        <taxon>Actinomycetes</taxon>
        <taxon>Micrococcales</taxon>
        <taxon>Brevibacteriaceae</taxon>
        <taxon>Brevibacterium</taxon>
    </lineage>
</organism>
<name>A0A1D7VZF9_BREAU</name>
<reference evidence="2" key="1">
    <citation type="submission" date="2016-09" db="EMBL/GenBank/DDBJ databases">
        <title>Complete Genome Sequence of Brevibacterium linens SMQ-1335.</title>
        <authorList>
            <person name="de Melo A.G."/>
            <person name="Labrie S.J."/>
            <person name="Dumaresq J."/>
            <person name="Roberts R.J."/>
            <person name="Tremblay D.M."/>
            <person name="Moineau S."/>
        </authorList>
    </citation>
    <scope>NUCLEOTIDE SEQUENCE [LARGE SCALE GENOMIC DNA]</scope>
    <source>
        <strain evidence="2">SMQ-1335</strain>
    </source>
</reference>
<evidence type="ECO:0000313" key="2">
    <source>
        <dbReference type="Proteomes" id="UP000094793"/>
    </source>
</evidence>
<dbReference type="EMBL" id="CP017150">
    <property type="protein sequence ID" value="AOP52123.1"/>
    <property type="molecule type" value="Genomic_DNA"/>
</dbReference>
<sequence length="51" mass="5175">MAVGARDGFGFPAHRKVLFGVAAGRASVDVGGHKITLLEIIADGSAPTDQP</sequence>
<protein>
    <submittedName>
        <fullName evidence="1">Uncharacterized protein</fullName>
    </submittedName>
</protein>
<dbReference type="AlphaFoldDB" id="A0A1D7VZF9"/>